<dbReference type="PANTHER" id="PTHR32309:SF13">
    <property type="entry name" value="FERRIC ENTEROBACTIN TRANSPORT PROTEIN FEPE"/>
    <property type="match status" value="1"/>
</dbReference>
<feature type="transmembrane region" description="Helical" evidence="6">
    <location>
        <begin position="323"/>
        <end position="342"/>
    </location>
</feature>
<dbReference type="AlphaFoldDB" id="A0A2V3PKY4"/>
<keyword evidence="5 6" id="KW-0472">Membrane</keyword>
<dbReference type="Pfam" id="PF02706">
    <property type="entry name" value="Wzz"/>
    <property type="match status" value="1"/>
</dbReference>
<evidence type="ECO:0000313" key="9">
    <source>
        <dbReference type="Proteomes" id="UP000247973"/>
    </source>
</evidence>
<protein>
    <submittedName>
        <fullName evidence="8">Subunit length determinant protein</fullName>
    </submittedName>
</protein>
<sequence>MEDNIEKEIDLIDLAKKLWEKRKFILKVSAIGFVIGVVITFSIPKEYTTTVILAPEASSSSSAGNVGALAAMAGLNLGEAVPEGQMSPELYPNIAESSPFIIGLFNVRVKNADNEIDTTLYSYINDDQKSAWWSKILRLPGGIIELFFNQNFDEESGIINNFALTKEQTDVFNNLKDRVTVIVDKKTGIITLTSTMQSPNISASIADTLTSYLQSYIISYRTEKARQDLTFTERLYTEAKKDYSDAQQKYARYLDENQNVILASYRVNQERLQNEMSLAYSVYNQMAQQLQLAKVKVQDTTPVYTIIQPATVPLLPTKPNKKLIVIGFVFLFTMGVCGYILGKDYFKKLYQ</sequence>
<dbReference type="InterPro" id="IPR050445">
    <property type="entry name" value="Bact_polysacc_biosynth/exp"/>
</dbReference>
<reference evidence="8 9" key="1">
    <citation type="submission" date="2018-03" db="EMBL/GenBank/DDBJ databases">
        <title>Genomic Encyclopedia of Archaeal and Bacterial Type Strains, Phase II (KMG-II): from individual species to whole genera.</title>
        <authorList>
            <person name="Goeker M."/>
        </authorList>
    </citation>
    <scope>NUCLEOTIDE SEQUENCE [LARGE SCALE GENOMIC DNA]</scope>
    <source>
        <strain evidence="8 9">DSM 100214</strain>
    </source>
</reference>
<dbReference type="GO" id="GO:0004713">
    <property type="term" value="F:protein tyrosine kinase activity"/>
    <property type="evidence" value="ECO:0007669"/>
    <property type="project" value="TreeGrafter"/>
</dbReference>
<dbReference type="PANTHER" id="PTHR32309">
    <property type="entry name" value="TYROSINE-PROTEIN KINASE"/>
    <property type="match status" value="1"/>
</dbReference>
<evidence type="ECO:0000256" key="1">
    <source>
        <dbReference type="ARBA" id="ARBA00004651"/>
    </source>
</evidence>
<feature type="transmembrane region" description="Helical" evidence="6">
    <location>
        <begin position="24"/>
        <end position="43"/>
    </location>
</feature>
<keyword evidence="3 6" id="KW-0812">Transmembrane</keyword>
<evidence type="ECO:0000256" key="3">
    <source>
        <dbReference type="ARBA" id="ARBA00022692"/>
    </source>
</evidence>
<proteinExistence type="predicted"/>
<dbReference type="InterPro" id="IPR003856">
    <property type="entry name" value="LPS_length_determ_N"/>
</dbReference>
<keyword evidence="9" id="KW-1185">Reference proteome</keyword>
<keyword evidence="2" id="KW-1003">Cell membrane</keyword>
<evidence type="ECO:0000256" key="6">
    <source>
        <dbReference type="SAM" id="Phobius"/>
    </source>
</evidence>
<accession>A0A2V3PKY4</accession>
<dbReference type="RefSeq" id="WP_110311544.1">
    <property type="nucleotide sequence ID" value="NZ_QICL01000021.1"/>
</dbReference>
<dbReference type="Proteomes" id="UP000247973">
    <property type="component" value="Unassembled WGS sequence"/>
</dbReference>
<comment type="subcellular location">
    <subcellularLocation>
        <location evidence="1">Cell membrane</location>
        <topology evidence="1">Multi-pass membrane protein</topology>
    </subcellularLocation>
</comment>
<dbReference type="EMBL" id="QICL01000021">
    <property type="protein sequence ID" value="PXV62194.1"/>
    <property type="molecule type" value="Genomic_DNA"/>
</dbReference>
<evidence type="ECO:0000313" key="8">
    <source>
        <dbReference type="EMBL" id="PXV62194.1"/>
    </source>
</evidence>
<organism evidence="8 9">
    <name type="scientific">Dysgonomonas alginatilytica</name>
    <dbReference type="NCBI Taxonomy" id="1605892"/>
    <lineage>
        <taxon>Bacteria</taxon>
        <taxon>Pseudomonadati</taxon>
        <taxon>Bacteroidota</taxon>
        <taxon>Bacteroidia</taxon>
        <taxon>Bacteroidales</taxon>
        <taxon>Dysgonomonadaceae</taxon>
        <taxon>Dysgonomonas</taxon>
    </lineage>
</organism>
<dbReference type="GO" id="GO:0005886">
    <property type="term" value="C:plasma membrane"/>
    <property type="evidence" value="ECO:0007669"/>
    <property type="project" value="UniProtKB-SubCell"/>
</dbReference>
<name>A0A2V3PKY4_9BACT</name>
<feature type="domain" description="Polysaccharide chain length determinant N-terminal" evidence="7">
    <location>
        <begin position="8"/>
        <end position="69"/>
    </location>
</feature>
<dbReference type="OrthoDB" id="1522571at2"/>
<evidence type="ECO:0000259" key="7">
    <source>
        <dbReference type="Pfam" id="PF02706"/>
    </source>
</evidence>
<evidence type="ECO:0000256" key="4">
    <source>
        <dbReference type="ARBA" id="ARBA00022989"/>
    </source>
</evidence>
<evidence type="ECO:0000256" key="2">
    <source>
        <dbReference type="ARBA" id="ARBA00022475"/>
    </source>
</evidence>
<evidence type="ECO:0000256" key="5">
    <source>
        <dbReference type="ARBA" id="ARBA00023136"/>
    </source>
</evidence>
<comment type="caution">
    <text evidence="8">The sequence shown here is derived from an EMBL/GenBank/DDBJ whole genome shotgun (WGS) entry which is preliminary data.</text>
</comment>
<keyword evidence="4 6" id="KW-1133">Transmembrane helix</keyword>
<gene>
    <name evidence="8" type="ORF">CLV62_12117</name>
</gene>